<keyword evidence="1" id="KW-0808">Transferase</keyword>
<sequence>MPAIQNTARAQLDAAVQRNKAFSIDGFLERVFAKTFTGLVYPQIWEDPEQDMRALNIQPTDHVVTIASGGCNIMSYLTAQPASVTAVDLSPAHIALNRLKYTAARHLPDYDAFYQFFGNANTKGNAALFDHYIAPYLDEQSLAYWNKRTGLRARRINMFENGFYRYGALGKFIGSAHFASRLLGVDYKEFLSCETQEAQMAFFYEKMRPALNAWLIRFITTNRASLFGLGIPPQQYEALAGAANGDIHAVLVERTRKLMCDFPLSENYFAWQAFNRAYKQDGTGPLPPYLQRNNYETVRDNAHKAEIHNRNLTDLLEETPADTKNCFVLLDAQDWMTDQQLNDMWAQIDRTAQKGARVIYRTAGVDDILQGRVDGRILGNWHYDLPRSQTLNVEDRSAIYGGFHIYTRK</sequence>
<organism evidence="1 2">
    <name type="scientific">Ahrensia marina</name>
    <dbReference type="NCBI Taxonomy" id="1514904"/>
    <lineage>
        <taxon>Bacteria</taxon>
        <taxon>Pseudomonadati</taxon>
        <taxon>Pseudomonadota</taxon>
        <taxon>Alphaproteobacteria</taxon>
        <taxon>Hyphomicrobiales</taxon>
        <taxon>Ahrensiaceae</taxon>
        <taxon>Ahrensia</taxon>
    </lineage>
</organism>
<gene>
    <name evidence="1" type="ORF">SU32_00530</name>
</gene>
<keyword evidence="2" id="KW-1185">Reference proteome</keyword>
<name>A0A0M9GQ69_9HYPH</name>
<dbReference type="Proteomes" id="UP000038011">
    <property type="component" value="Unassembled WGS sequence"/>
</dbReference>
<dbReference type="GO" id="GO:0016740">
    <property type="term" value="F:transferase activity"/>
    <property type="evidence" value="ECO:0007669"/>
    <property type="project" value="UniProtKB-KW"/>
</dbReference>
<reference evidence="1 2" key="1">
    <citation type="submission" date="2015-01" db="EMBL/GenBank/DDBJ databases">
        <title>Ahrensia donghaiensis sp. nov., a novel dimethylsulphoniopropionate-cleavage bacterium isolated from seawater and emended descriptions of the genus Ahrensia and Ahrensia kielensis.</title>
        <authorList>
            <person name="Liu J."/>
        </authorList>
    </citation>
    <scope>NUCLEOTIDE SEQUENCE [LARGE SCALE GENOMIC DNA]</scope>
    <source>
        <strain evidence="1 2">LZD062</strain>
    </source>
</reference>
<dbReference type="Pfam" id="PF11899">
    <property type="entry name" value="DUF3419"/>
    <property type="match status" value="1"/>
</dbReference>
<dbReference type="AlphaFoldDB" id="A0A0M9GQ69"/>
<dbReference type="RefSeq" id="WP_053997364.1">
    <property type="nucleotide sequence ID" value="NZ_JXMU01000001.1"/>
</dbReference>
<accession>A0A0M9GQ69</accession>
<dbReference type="STRING" id="1514904.SU32_00530"/>
<dbReference type="OrthoDB" id="1522784at2"/>
<dbReference type="SUPFAM" id="SSF53335">
    <property type="entry name" value="S-adenosyl-L-methionine-dependent methyltransferases"/>
    <property type="match status" value="1"/>
</dbReference>
<evidence type="ECO:0000313" key="2">
    <source>
        <dbReference type="Proteomes" id="UP000038011"/>
    </source>
</evidence>
<dbReference type="PANTHER" id="PTHR47473:SF1">
    <property type="entry name" value="METHYLTRANSFERASE DOMAIN-CONTAINING PROTEIN"/>
    <property type="match status" value="1"/>
</dbReference>
<protein>
    <submittedName>
        <fullName evidence="1">S-adenosylmethionine:diacylglycerol 3-amino-3-carboxypropyl transferase</fullName>
    </submittedName>
</protein>
<dbReference type="PANTHER" id="PTHR47473">
    <property type="entry name" value="BTA1P"/>
    <property type="match status" value="1"/>
</dbReference>
<comment type="caution">
    <text evidence="1">The sequence shown here is derived from an EMBL/GenBank/DDBJ whole genome shotgun (WGS) entry which is preliminary data.</text>
</comment>
<dbReference type="InterPro" id="IPR029063">
    <property type="entry name" value="SAM-dependent_MTases_sf"/>
</dbReference>
<dbReference type="PATRIC" id="fig|1514904.3.peg.108"/>
<proteinExistence type="predicted"/>
<dbReference type="EMBL" id="JXMU01000001">
    <property type="protein sequence ID" value="KPB02806.1"/>
    <property type="molecule type" value="Genomic_DNA"/>
</dbReference>
<dbReference type="InterPro" id="IPR021829">
    <property type="entry name" value="DUF3419"/>
</dbReference>
<evidence type="ECO:0000313" key="1">
    <source>
        <dbReference type="EMBL" id="KPB02806.1"/>
    </source>
</evidence>